<keyword evidence="2" id="KW-0328">Glycosyltransferase</keyword>
<accession>A0ABN0J5C9</accession>
<dbReference type="InterPro" id="IPR029044">
    <property type="entry name" value="Nucleotide-diphossugar_trans"/>
</dbReference>
<dbReference type="GO" id="GO:0016757">
    <property type="term" value="F:glycosyltransferase activity"/>
    <property type="evidence" value="ECO:0007669"/>
    <property type="project" value="UniProtKB-KW"/>
</dbReference>
<dbReference type="CDD" id="cd04179">
    <property type="entry name" value="DPM_DPG-synthase_like"/>
    <property type="match status" value="1"/>
</dbReference>
<protein>
    <submittedName>
        <fullName evidence="2">Glycosyltransferase, group 2 family protein</fullName>
        <ecNumber evidence="2">2.4.-.-</ecNumber>
    </submittedName>
</protein>
<evidence type="ECO:0000313" key="3">
    <source>
        <dbReference type="Proteomes" id="UP000012099"/>
    </source>
</evidence>
<name>A0ABN0J5C9_9LEPT</name>
<keyword evidence="2" id="KW-0808">Transferase</keyword>
<feature type="domain" description="Glycosyltransferase 2-like" evidence="1">
    <location>
        <begin position="4"/>
        <end position="168"/>
    </location>
</feature>
<proteinExistence type="predicted"/>
<dbReference type="Pfam" id="PF00535">
    <property type="entry name" value="Glycos_transf_2"/>
    <property type="match status" value="1"/>
</dbReference>
<sequence length="231" mass="26517">MKVSIVIPCYNEKNTIRNILETVKKVPIKNKEIILVDDCSKDGTRDLLQTPAFKKLANQIIFHEVNQGKGAALRTGFKAATGDIVIVQDADLEYDPFEIPEVIDPIYKGKADVVFGSRFLGGRPHRVVYYWHRLGNMVLTTLSNMFTNINLTDMETCYKAFRREIIQSIDIKENRFGFEPEITAKVSKIPDVRIFEVGISYYGRTYAEGKKIGWKDGFRAIYCILRYNLFD</sequence>
<dbReference type="Gene3D" id="3.90.550.10">
    <property type="entry name" value="Spore Coat Polysaccharide Biosynthesis Protein SpsA, Chain A"/>
    <property type="match status" value="1"/>
</dbReference>
<reference evidence="2 3" key="1">
    <citation type="submission" date="2013-01" db="EMBL/GenBank/DDBJ databases">
        <authorList>
            <person name="Harkins D.M."/>
            <person name="Durkin A.S."/>
            <person name="Brinkac L.M."/>
            <person name="Haft D.H."/>
            <person name="Selengut J.D."/>
            <person name="Sanka R."/>
            <person name="DePew J."/>
            <person name="Purushe J."/>
            <person name="Whelen A.C."/>
            <person name="Vinetz J.M."/>
            <person name="Sutton G.G."/>
            <person name="Nierman W.C."/>
            <person name="Fouts D.E."/>
        </authorList>
    </citation>
    <scope>NUCLEOTIDE SEQUENCE [LARGE SCALE GENOMIC DNA]</scope>
    <source>
        <strain evidence="2 3">2007001578</strain>
    </source>
</reference>
<gene>
    <name evidence="2" type="ORF">LEP1GSC035_2765</name>
</gene>
<dbReference type="InterPro" id="IPR050256">
    <property type="entry name" value="Glycosyltransferase_2"/>
</dbReference>
<dbReference type="Proteomes" id="UP000012099">
    <property type="component" value="Unassembled WGS sequence"/>
</dbReference>
<dbReference type="EMBL" id="AHMH02000026">
    <property type="protein sequence ID" value="EMN02165.1"/>
    <property type="molecule type" value="Genomic_DNA"/>
</dbReference>
<keyword evidence="3" id="KW-1185">Reference proteome</keyword>
<comment type="caution">
    <text evidence="2">The sequence shown here is derived from an EMBL/GenBank/DDBJ whole genome shotgun (WGS) entry which is preliminary data.</text>
</comment>
<dbReference type="PANTHER" id="PTHR48090:SF7">
    <property type="entry name" value="RFBJ PROTEIN"/>
    <property type="match status" value="1"/>
</dbReference>
<dbReference type="SUPFAM" id="SSF53448">
    <property type="entry name" value="Nucleotide-diphospho-sugar transferases"/>
    <property type="match status" value="1"/>
</dbReference>
<evidence type="ECO:0000259" key="1">
    <source>
        <dbReference type="Pfam" id="PF00535"/>
    </source>
</evidence>
<dbReference type="RefSeq" id="WP_004427630.1">
    <property type="nucleotide sequence ID" value="NZ_AHMH02000026.1"/>
</dbReference>
<evidence type="ECO:0000313" key="2">
    <source>
        <dbReference type="EMBL" id="EMN02165.1"/>
    </source>
</evidence>
<organism evidence="2 3">
    <name type="scientific">Leptospira noguchii str. 2007001578</name>
    <dbReference type="NCBI Taxonomy" id="1049974"/>
    <lineage>
        <taxon>Bacteria</taxon>
        <taxon>Pseudomonadati</taxon>
        <taxon>Spirochaetota</taxon>
        <taxon>Spirochaetia</taxon>
        <taxon>Leptospirales</taxon>
        <taxon>Leptospiraceae</taxon>
        <taxon>Leptospira</taxon>
    </lineage>
</organism>
<dbReference type="PANTHER" id="PTHR48090">
    <property type="entry name" value="UNDECAPRENYL-PHOSPHATE 4-DEOXY-4-FORMAMIDO-L-ARABINOSE TRANSFERASE-RELATED"/>
    <property type="match status" value="1"/>
</dbReference>
<dbReference type="EC" id="2.4.-.-" evidence="2"/>
<dbReference type="InterPro" id="IPR001173">
    <property type="entry name" value="Glyco_trans_2-like"/>
</dbReference>